<dbReference type="EMBL" id="JAMQOS010000001">
    <property type="protein sequence ID" value="MDS0281725.1"/>
    <property type="molecule type" value="Genomic_DNA"/>
</dbReference>
<proteinExistence type="predicted"/>
<evidence type="ECO:0000313" key="2">
    <source>
        <dbReference type="EMBL" id="MDS0281725.1"/>
    </source>
</evidence>
<name>A0ABU2FLU2_9EURY</name>
<feature type="region of interest" description="Disordered" evidence="1">
    <location>
        <begin position="39"/>
        <end position="62"/>
    </location>
</feature>
<comment type="caution">
    <text evidence="2">The sequence shown here is derived from an EMBL/GenBank/DDBJ whole genome shotgun (WGS) entry which is preliminary data.</text>
</comment>
<protein>
    <submittedName>
        <fullName evidence="2">Uncharacterized protein</fullName>
    </submittedName>
</protein>
<sequence>MATTDRPLDEQLRAALDAAETDTARYHLREALQLRIAERSLREHGRDGGFGGEEGPGEASSA</sequence>
<dbReference type="RefSeq" id="WP_310899555.1">
    <property type="nucleotide sequence ID" value="NZ_JAMQOS010000001.1"/>
</dbReference>
<reference evidence="2 3" key="1">
    <citation type="submission" date="2022-06" db="EMBL/GenBank/DDBJ databases">
        <title>Halomicroarcula sp. a new haloarchaeum isolate from saline soil.</title>
        <authorList>
            <person name="Strakova D."/>
            <person name="Galisteo C."/>
            <person name="Sanchez-Porro C."/>
            <person name="Ventosa A."/>
        </authorList>
    </citation>
    <scope>NUCLEOTIDE SEQUENCE [LARGE SCALE GENOMIC DNA]</scope>
    <source>
        <strain evidence="2 3">S3CR25-11</strain>
    </source>
</reference>
<organism evidence="2 3">
    <name type="scientific">Haloarcula onubensis</name>
    <dbReference type="NCBI Taxonomy" id="2950539"/>
    <lineage>
        <taxon>Archaea</taxon>
        <taxon>Methanobacteriati</taxon>
        <taxon>Methanobacteriota</taxon>
        <taxon>Stenosarchaea group</taxon>
        <taxon>Halobacteria</taxon>
        <taxon>Halobacteriales</taxon>
        <taxon>Haloarculaceae</taxon>
        <taxon>Haloarcula</taxon>
    </lineage>
</organism>
<accession>A0ABU2FLU2</accession>
<gene>
    <name evidence="2" type="ORF">NDI86_06285</name>
</gene>
<evidence type="ECO:0000313" key="3">
    <source>
        <dbReference type="Proteomes" id="UP001268864"/>
    </source>
</evidence>
<dbReference type="Proteomes" id="UP001268864">
    <property type="component" value="Unassembled WGS sequence"/>
</dbReference>
<evidence type="ECO:0000256" key="1">
    <source>
        <dbReference type="SAM" id="MobiDB-lite"/>
    </source>
</evidence>
<keyword evidence="3" id="KW-1185">Reference proteome</keyword>